<gene>
    <name evidence="1" type="ORF">VCHENC02_4886C</name>
</gene>
<comment type="caution">
    <text evidence="1">The sequence shown here is derived from an EMBL/GenBank/DDBJ whole genome shotgun (WGS) entry which is preliminary data.</text>
</comment>
<protein>
    <submittedName>
        <fullName evidence="1">Methyl-accepting chemotaxis domain protein</fullName>
    </submittedName>
</protein>
<reference evidence="1 2" key="1">
    <citation type="submission" date="2012-10" db="EMBL/GenBank/DDBJ databases">
        <title>Genome sequence of Vibrio Cholerae HENC-02.</title>
        <authorList>
            <person name="Eppinger M."/>
            <person name="Hasan N.A."/>
            <person name="Sengamalay N."/>
            <person name="Hine E."/>
            <person name="Su Q."/>
            <person name="Daugherty S.C."/>
            <person name="Young S."/>
            <person name="Sadzewicz L."/>
            <person name="Tallon L."/>
            <person name="Cebula T.A."/>
            <person name="Ravel J."/>
            <person name="Colwell R.R."/>
        </authorList>
    </citation>
    <scope>NUCLEOTIDE SEQUENCE [LARGE SCALE GENOMIC DNA]</scope>
    <source>
        <strain evidence="1 2">HENC-02</strain>
    </source>
</reference>
<name>A0A454CSD7_VIBHA</name>
<dbReference type="EMBL" id="AJSR01002154">
    <property type="protein sequence ID" value="EKM29293.1"/>
    <property type="molecule type" value="Genomic_DNA"/>
</dbReference>
<sequence length="15" mass="1784">SKISCCLRTLWSRCK</sequence>
<dbReference type="Proteomes" id="UP000008367">
    <property type="component" value="Unassembled WGS sequence"/>
</dbReference>
<feature type="non-terminal residue" evidence="1">
    <location>
        <position position="1"/>
    </location>
</feature>
<proteinExistence type="predicted"/>
<evidence type="ECO:0000313" key="2">
    <source>
        <dbReference type="Proteomes" id="UP000008367"/>
    </source>
</evidence>
<evidence type="ECO:0000313" key="1">
    <source>
        <dbReference type="EMBL" id="EKM29293.1"/>
    </source>
</evidence>
<organism evidence="1 2">
    <name type="scientific">Vibrio harveyi</name>
    <name type="common">Beneckea harveyi</name>
    <dbReference type="NCBI Taxonomy" id="669"/>
    <lineage>
        <taxon>Bacteria</taxon>
        <taxon>Pseudomonadati</taxon>
        <taxon>Pseudomonadota</taxon>
        <taxon>Gammaproteobacteria</taxon>
        <taxon>Vibrionales</taxon>
        <taxon>Vibrionaceae</taxon>
        <taxon>Vibrio</taxon>
    </lineage>
</organism>
<accession>A0A454CSD7</accession>